<dbReference type="CDD" id="cd00130">
    <property type="entry name" value="PAS"/>
    <property type="match status" value="1"/>
</dbReference>
<dbReference type="PANTHER" id="PTHR43156">
    <property type="entry name" value="STAGE II SPORULATION PROTEIN E-RELATED"/>
    <property type="match status" value="1"/>
</dbReference>
<sequence length="553" mass="58521">MRSEWSAVLAAPALLEALPDTVVVADREGRVAYVNPAVTTLLGHRPADLLGRPLTVLMPERLQRGHGAGFARYRETGRGELVGATTRVPAQHADGHEVPIDLTLARLAPDGQDADGALVVAVLRDASATILLERQFQVSRYLAAIQRVTAALTEAPDADAAFQQLLPTLCTELDWDAATIWQPDELAGRLRYAGVWTAPGAEVQALHAEALLLSFRRGEGLPGTTWQRREPVVFEDLWSEPRFLRRASARADGVRTGLAFPVLHGDALLGVCELFSRALRPVPEELLDVLATAGRQIGQFLSRLRAESQVRSLADTLQRSLLPPTLPAVPGVQLAARYVPGGQGLLVGGDTYDVLPLPDGRWLVLIADVCGKGAEAAGTAALARHTARAAATTGSGPADVLGAVNSALIREAVRGPLRFVTACCLLLRPHEGGVSARLSIAGHPRPVLRSASGPCTEVGTPGRPLGVAAETQYAESDLELPAGSTLVLYTDGVTEARDADGAQFDEAGLLAVLAGGPGHSAEETVEAVQAAVDRHRQRSPHERDDLAVLALRC</sequence>
<dbReference type="GO" id="GO:0016301">
    <property type="term" value="F:kinase activity"/>
    <property type="evidence" value="ECO:0007669"/>
    <property type="project" value="UniProtKB-KW"/>
</dbReference>
<keyword evidence="5" id="KW-1185">Reference proteome</keyword>
<dbReference type="SUPFAM" id="SSF81606">
    <property type="entry name" value="PP2C-like"/>
    <property type="match status" value="1"/>
</dbReference>
<keyword evidence="4" id="KW-0808">Transferase</keyword>
<evidence type="ECO:0000256" key="1">
    <source>
        <dbReference type="ARBA" id="ARBA00022801"/>
    </source>
</evidence>
<evidence type="ECO:0000313" key="5">
    <source>
        <dbReference type="Proteomes" id="UP000247602"/>
    </source>
</evidence>
<dbReference type="Gene3D" id="3.30.450.40">
    <property type="match status" value="1"/>
</dbReference>
<evidence type="ECO:0000313" key="6">
    <source>
        <dbReference type="Proteomes" id="UP000580718"/>
    </source>
</evidence>
<dbReference type="EMBL" id="QKNV01000242">
    <property type="protein sequence ID" value="PZA19965.1"/>
    <property type="molecule type" value="Genomic_DNA"/>
</dbReference>
<dbReference type="Pfam" id="PF13185">
    <property type="entry name" value="GAF_2"/>
    <property type="match status" value="1"/>
</dbReference>
<dbReference type="SUPFAM" id="SSF55781">
    <property type="entry name" value="GAF domain-like"/>
    <property type="match status" value="1"/>
</dbReference>
<evidence type="ECO:0000313" key="4">
    <source>
        <dbReference type="EMBL" id="PZA19965.1"/>
    </source>
</evidence>
<dbReference type="InterPro" id="IPR029016">
    <property type="entry name" value="GAF-like_dom_sf"/>
</dbReference>
<dbReference type="Proteomes" id="UP000247602">
    <property type="component" value="Unassembled WGS sequence"/>
</dbReference>
<feature type="domain" description="PAS" evidence="2">
    <location>
        <begin position="14"/>
        <end position="60"/>
    </location>
</feature>
<dbReference type="OrthoDB" id="4295975at2"/>
<name>A0A323V544_9ACTN</name>
<dbReference type="InterPro" id="IPR036457">
    <property type="entry name" value="PPM-type-like_dom_sf"/>
</dbReference>
<dbReference type="InterPro" id="IPR013767">
    <property type="entry name" value="PAS_fold"/>
</dbReference>
<protein>
    <submittedName>
        <fullName evidence="4">Histidine kinase</fullName>
    </submittedName>
    <submittedName>
        <fullName evidence="3">PAS domain S-box-containing protein</fullName>
    </submittedName>
</protein>
<dbReference type="Proteomes" id="UP000580718">
    <property type="component" value="Unassembled WGS sequence"/>
</dbReference>
<dbReference type="GO" id="GO:0016791">
    <property type="term" value="F:phosphatase activity"/>
    <property type="evidence" value="ECO:0007669"/>
    <property type="project" value="TreeGrafter"/>
</dbReference>
<accession>A0A323V544</accession>
<dbReference type="Pfam" id="PF00989">
    <property type="entry name" value="PAS"/>
    <property type="match status" value="1"/>
</dbReference>
<dbReference type="InterPro" id="IPR003018">
    <property type="entry name" value="GAF"/>
</dbReference>
<gene>
    <name evidence="4" type="ORF">DMO24_17930</name>
    <name evidence="3" type="ORF">FHX36_002101</name>
</gene>
<dbReference type="EMBL" id="JACIBU010000001">
    <property type="protein sequence ID" value="MBB3676366.1"/>
    <property type="molecule type" value="Genomic_DNA"/>
</dbReference>
<dbReference type="PANTHER" id="PTHR43156:SF2">
    <property type="entry name" value="STAGE II SPORULATION PROTEIN E"/>
    <property type="match status" value="1"/>
</dbReference>
<organism evidence="4 5">
    <name type="scientific">Modestobacter versicolor</name>
    <dbReference type="NCBI Taxonomy" id="429133"/>
    <lineage>
        <taxon>Bacteria</taxon>
        <taxon>Bacillati</taxon>
        <taxon>Actinomycetota</taxon>
        <taxon>Actinomycetes</taxon>
        <taxon>Geodermatophilales</taxon>
        <taxon>Geodermatophilaceae</taxon>
        <taxon>Modestobacter</taxon>
    </lineage>
</organism>
<dbReference type="Gene3D" id="3.60.40.10">
    <property type="entry name" value="PPM-type phosphatase domain"/>
    <property type="match status" value="1"/>
</dbReference>
<dbReference type="PROSITE" id="PS50112">
    <property type="entry name" value="PAS"/>
    <property type="match status" value="1"/>
</dbReference>
<dbReference type="InterPro" id="IPR052016">
    <property type="entry name" value="Bact_Sigma-Reg"/>
</dbReference>
<dbReference type="InterPro" id="IPR035965">
    <property type="entry name" value="PAS-like_dom_sf"/>
</dbReference>
<comment type="caution">
    <text evidence="4">The sequence shown here is derived from an EMBL/GenBank/DDBJ whole genome shotgun (WGS) entry which is preliminary data.</text>
</comment>
<dbReference type="InterPro" id="IPR000014">
    <property type="entry name" value="PAS"/>
</dbReference>
<dbReference type="Pfam" id="PF07228">
    <property type="entry name" value="SpoIIE"/>
    <property type="match status" value="1"/>
</dbReference>
<reference evidence="4 5" key="1">
    <citation type="submission" date="2018-06" db="EMBL/GenBank/DDBJ databases">
        <title>Draft genome sequence of Modestobacter versicolor CP153-2.</title>
        <authorList>
            <person name="Gundlapally S.R."/>
        </authorList>
    </citation>
    <scope>NUCLEOTIDE SEQUENCE [LARGE SCALE GENOMIC DNA]</scope>
    <source>
        <strain evidence="4 5">CP153-2</strain>
    </source>
</reference>
<dbReference type="SMART" id="SM00331">
    <property type="entry name" value="PP2C_SIG"/>
    <property type="match status" value="1"/>
</dbReference>
<evidence type="ECO:0000259" key="2">
    <source>
        <dbReference type="PROSITE" id="PS50112"/>
    </source>
</evidence>
<dbReference type="InterPro" id="IPR001932">
    <property type="entry name" value="PPM-type_phosphatase-like_dom"/>
</dbReference>
<proteinExistence type="predicted"/>
<evidence type="ECO:0000313" key="3">
    <source>
        <dbReference type="EMBL" id="MBB3676366.1"/>
    </source>
</evidence>
<dbReference type="GO" id="GO:0006355">
    <property type="term" value="P:regulation of DNA-templated transcription"/>
    <property type="evidence" value="ECO:0007669"/>
    <property type="project" value="InterPro"/>
</dbReference>
<dbReference type="SUPFAM" id="SSF55785">
    <property type="entry name" value="PYP-like sensor domain (PAS domain)"/>
    <property type="match status" value="1"/>
</dbReference>
<keyword evidence="4" id="KW-0418">Kinase</keyword>
<dbReference type="SMART" id="SM00091">
    <property type="entry name" value="PAS"/>
    <property type="match status" value="1"/>
</dbReference>
<dbReference type="NCBIfam" id="TIGR00229">
    <property type="entry name" value="sensory_box"/>
    <property type="match status" value="1"/>
</dbReference>
<dbReference type="SMART" id="SM00065">
    <property type="entry name" value="GAF"/>
    <property type="match status" value="1"/>
</dbReference>
<keyword evidence="1" id="KW-0378">Hydrolase</keyword>
<dbReference type="AlphaFoldDB" id="A0A323V544"/>
<dbReference type="RefSeq" id="WP_110553563.1">
    <property type="nucleotide sequence ID" value="NZ_JACIBU010000001.1"/>
</dbReference>
<dbReference type="Gene3D" id="3.30.450.20">
    <property type="entry name" value="PAS domain"/>
    <property type="match status" value="1"/>
</dbReference>
<reference evidence="3 6" key="2">
    <citation type="submission" date="2020-08" db="EMBL/GenBank/DDBJ databases">
        <title>Sequencing the genomes of 1000 actinobacteria strains.</title>
        <authorList>
            <person name="Klenk H.-P."/>
        </authorList>
    </citation>
    <scope>NUCLEOTIDE SEQUENCE [LARGE SCALE GENOMIC DNA]</scope>
    <source>
        <strain evidence="3 6">DSM 16678</strain>
    </source>
</reference>